<dbReference type="AlphaFoldDB" id="A0A379YP56"/>
<dbReference type="PANTHER" id="PTHR13748:SF46">
    <property type="entry name" value="ZINC CHAPERONE YEIR"/>
    <property type="match status" value="1"/>
</dbReference>
<evidence type="ECO:0000313" key="3">
    <source>
        <dbReference type="EMBL" id="SUI47327.1"/>
    </source>
</evidence>
<evidence type="ECO:0000313" key="4">
    <source>
        <dbReference type="Proteomes" id="UP000254069"/>
    </source>
</evidence>
<dbReference type="Proteomes" id="UP000254069">
    <property type="component" value="Unassembled WGS sequence"/>
</dbReference>
<evidence type="ECO:0000259" key="2">
    <source>
        <dbReference type="Pfam" id="PF02492"/>
    </source>
</evidence>
<dbReference type="GO" id="GO:0005737">
    <property type="term" value="C:cytoplasm"/>
    <property type="evidence" value="ECO:0007669"/>
    <property type="project" value="TreeGrafter"/>
</dbReference>
<dbReference type="CDD" id="cd03112">
    <property type="entry name" value="CobW-like"/>
    <property type="match status" value="1"/>
</dbReference>
<name>A0A379YP56_9GAMM</name>
<dbReference type="RefSeq" id="WP_115389014.1">
    <property type="nucleotide sequence ID" value="NZ_AP024609.1"/>
</dbReference>
<proteinExistence type="predicted"/>
<sequence length="377" mass="41287">MILKPVATNLITGFLGSGKTTFIKALLANKPAGETWAVLVNEFGEIGIDAGLMGQSDSGVVIREVPGGCLCCAAGVPTQVAVTQLLARAKPDRLLIEPTGLGHPKEILKTLSSKQFAEVLSLKASICLFDPRKLSDKRYTEHENFLSQLQIADILLAGKQDLWQQQEPMVLPGGEPQSAKGNEPESDQESKRLAAHLREQIAAFIAAQQLEGELFYWSKEQKLNDELLRALARPAKANLNTKATPLGAGLLRQNACVFAIKPLGAEPQSPEAPEWDARGIVFKSNKGEGCYSYGWIFTPDWLFDLERLYRWAKALDVVRLKAVMITKDGIAALNMLDGELSVEELDDAMDSRLEIISRAPLQPESLEQQLLAMKVAE</sequence>
<dbReference type="PANTHER" id="PTHR13748">
    <property type="entry name" value="COBW-RELATED"/>
    <property type="match status" value="1"/>
</dbReference>
<dbReference type="InterPro" id="IPR027417">
    <property type="entry name" value="P-loop_NTPase"/>
</dbReference>
<evidence type="ECO:0000256" key="1">
    <source>
        <dbReference type="SAM" id="MobiDB-lite"/>
    </source>
</evidence>
<feature type="domain" description="CobW/HypB/UreG nucleotide-binding" evidence="2">
    <location>
        <begin position="9"/>
        <end position="166"/>
    </location>
</feature>
<dbReference type="EMBL" id="UGYO01000001">
    <property type="protein sequence ID" value="SUI47327.1"/>
    <property type="molecule type" value="Genomic_DNA"/>
</dbReference>
<organism evidence="3 4">
    <name type="scientific">Shewanella algae</name>
    <dbReference type="NCBI Taxonomy" id="38313"/>
    <lineage>
        <taxon>Bacteria</taxon>
        <taxon>Pseudomonadati</taxon>
        <taxon>Pseudomonadota</taxon>
        <taxon>Gammaproteobacteria</taxon>
        <taxon>Alteromonadales</taxon>
        <taxon>Shewanellaceae</taxon>
        <taxon>Shewanella</taxon>
    </lineage>
</organism>
<dbReference type="SUPFAM" id="SSF52540">
    <property type="entry name" value="P-loop containing nucleoside triphosphate hydrolases"/>
    <property type="match status" value="1"/>
</dbReference>
<gene>
    <name evidence="3" type="primary">yjiA</name>
    <name evidence="3" type="ORF">NCTC10738_00263</name>
</gene>
<accession>A0A379YP56</accession>
<dbReference type="Gene3D" id="3.40.50.300">
    <property type="entry name" value="P-loop containing nucleotide triphosphate hydrolases"/>
    <property type="match status" value="1"/>
</dbReference>
<dbReference type="InterPro" id="IPR003495">
    <property type="entry name" value="CobW/HypB/UreG_nucleotide-bd"/>
</dbReference>
<feature type="region of interest" description="Disordered" evidence="1">
    <location>
        <begin position="169"/>
        <end position="191"/>
    </location>
</feature>
<dbReference type="Pfam" id="PF02492">
    <property type="entry name" value="cobW"/>
    <property type="match status" value="1"/>
</dbReference>
<keyword evidence="4" id="KW-1185">Reference proteome</keyword>
<dbReference type="InterPro" id="IPR051316">
    <property type="entry name" value="Zinc-reg_GTPase_activator"/>
</dbReference>
<protein>
    <submittedName>
        <fullName evidence="3">Uncharacterized GTP-binding protein YjiA</fullName>
    </submittedName>
</protein>
<reference evidence="3 4" key="1">
    <citation type="submission" date="2018-06" db="EMBL/GenBank/DDBJ databases">
        <authorList>
            <consortium name="Pathogen Informatics"/>
            <person name="Doyle S."/>
        </authorList>
    </citation>
    <scope>NUCLEOTIDE SEQUENCE [LARGE SCALE GENOMIC DNA]</scope>
    <source>
        <strain evidence="3 4">NCTC10738</strain>
    </source>
</reference>